<organism evidence="1">
    <name type="scientific">Kuenenia stuttgartiensis</name>
    <dbReference type="NCBI Taxonomy" id="174633"/>
    <lineage>
        <taxon>Bacteria</taxon>
        <taxon>Pseudomonadati</taxon>
        <taxon>Planctomycetota</taxon>
        <taxon>Candidatus Brocadiia</taxon>
        <taxon>Candidatus Brocadiales</taxon>
        <taxon>Candidatus Brocadiaceae</taxon>
        <taxon>Candidatus Kuenenia</taxon>
    </lineage>
</organism>
<dbReference type="EMBL" id="CT573071">
    <property type="protein sequence ID" value="CAJ73395.1"/>
    <property type="molecule type" value="Genomic_DNA"/>
</dbReference>
<sequence length="120" mass="13353">MLFCGLCCPSKSNATTVSSELLAISHYLIILRLTGLCRTDLYWLIARFSLIYSALLCLRVAIHTPTDLPIAFGCCFISNTNFHHLCSGSVSVSPPLRKFYGGLRNEVAIFPLSHVPERNY</sequence>
<reference evidence="1" key="1">
    <citation type="journal article" date="2006" name="Nature">
        <title>Deciphering the evolution and metabolism of an anammox bacterium from a community genome.</title>
        <authorList>
            <person name="Strous M."/>
            <person name="Pelletier E."/>
            <person name="Mangenot S."/>
            <person name="Rattei T."/>
            <person name="Lehner A."/>
            <person name="Taylor M.W."/>
            <person name="Horn M."/>
            <person name="Daims H."/>
            <person name="Bartol-Mavel D."/>
            <person name="Wincker P."/>
            <person name="Barbe V."/>
            <person name="Fonknechten N."/>
            <person name="Vallenet D."/>
            <person name="Segurens B."/>
            <person name="Schenowitz-Truong C."/>
            <person name="Medigue C."/>
            <person name="Collingro A."/>
            <person name="Snel B."/>
            <person name="Dutilh B.E."/>
            <person name="OpDenCamp H.J.M."/>
            <person name="vanDerDrift C."/>
            <person name="Cirpus I."/>
            <person name="vanDePas-Schoonen K.T."/>
            <person name="Harhangi H.R."/>
            <person name="vanNiftrik L."/>
            <person name="Schmid M."/>
            <person name="Keltjens J."/>
            <person name="vanDeVossenberg J."/>
            <person name="Kartal B."/>
            <person name="Meier H."/>
            <person name="Frishman D."/>
            <person name="Huynen M.A."/>
            <person name="Mewes H."/>
            <person name="Weissenbach J."/>
            <person name="Jetten M.S.M."/>
            <person name="Wagner M."/>
            <person name="LePaslier D."/>
        </authorList>
    </citation>
    <scope>NUCLEOTIDE SEQUENCE</scope>
</reference>
<evidence type="ECO:0000313" key="2">
    <source>
        <dbReference type="EMBL" id="QII11963.1"/>
    </source>
</evidence>
<evidence type="ECO:0000313" key="1">
    <source>
        <dbReference type="EMBL" id="CAJ73395.1"/>
    </source>
</evidence>
<proteinExistence type="predicted"/>
<name>Q1Q737_KUEST</name>
<dbReference type="Proteomes" id="UP000501926">
    <property type="component" value="Chromosome"/>
</dbReference>
<dbReference type="EMBL" id="CP049055">
    <property type="protein sequence ID" value="QII11963.1"/>
    <property type="molecule type" value="Genomic_DNA"/>
</dbReference>
<protein>
    <submittedName>
        <fullName evidence="1">Uncharacterized protein</fullName>
    </submittedName>
</protein>
<evidence type="ECO:0000313" key="3">
    <source>
        <dbReference type="Proteomes" id="UP000501926"/>
    </source>
</evidence>
<gene>
    <name evidence="2" type="ORF">KsCSTR_25840</name>
    <name evidence="1" type="ORF">kuste2646</name>
</gene>
<dbReference type="AlphaFoldDB" id="Q1Q737"/>
<reference evidence="2 3" key="3">
    <citation type="submission" date="2020-02" db="EMBL/GenBank/DDBJ databases">
        <title>Newly sequenced genome of strain CSTR1 showed variability in Candidatus Kuenenia stuttgartiensis genomes.</title>
        <authorList>
            <person name="Ding C."/>
            <person name="Adrian L."/>
        </authorList>
    </citation>
    <scope>NUCLEOTIDE SEQUENCE [LARGE SCALE GENOMIC DNA]</scope>
    <source>
        <strain evidence="2 3">CSTR1</strain>
    </source>
</reference>
<accession>Q1Q737</accession>
<reference evidence="1" key="2">
    <citation type="submission" date="2006-01" db="EMBL/GenBank/DDBJ databases">
        <authorList>
            <person name="Genoscope"/>
        </authorList>
    </citation>
    <scope>NUCLEOTIDE SEQUENCE</scope>
</reference>